<dbReference type="HOGENOM" id="CLU_2477682_0_0_5"/>
<name>A0A0H3C770_CAUVN</name>
<dbReference type="RefSeq" id="WP_010918880.1">
    <property type="nucleotide sequence ID" value="NC_011916.1"/>
</dbReference>
<keyword evidence="3" id="KW-1185">Reference proteome</keyword>
<evidence type="ECO:0000313" key="3">
    <source>
        <dbReference type="Proteomes" id="UP000001364"/>
    </source>
</evidence>
<dbReference type="AlphaFoldDB" id="A0A0H3C770"/>
<protein>
    <submittedName>
        <fullName evidence="2">Uncharacterized protein</fullName>
    </submittedName>
</protein>
<evidence type="ECO:0000256" key="1">
    <source>
        <dbReference type="SAM" id="MobiDB-lite"/>
    </source>
</evidence>
<sequence length="87" mass="9391">MGGVASEPAQARLRLGFLLTGRHDGLVERTFHAVSSGEDRSGEDQSSPRPAHAKTRTRPAQPPRRAGGGTAFFRHRSGAHERCSCKL</sequence>
<organism evidence="2 3">
    <name type="scientific">Caulobacter vibrioides (strain NA1000 / CB15N)</name>
    <name type="common">Caulobacter crescentus</name>
    <dbReference type="NCBI Taxonomy" id="565050"/>
    <lineage>
        <taxon>Bacteria</taxon>
        <taxon>Pseudomonadati</taxon>
        <taxon>Pseudomonadota</taxon>
        <taxon>Alphaproteobacteria</taxon>
        <taxon>Caulobacterales</taxon>
        <taxon>Caulobacteraceae</taxon>
        <taxon>Caulobacter</taxon>
    </lineage>
</organism>
<feature type="compositionally biased region" description="Basic and acidic residues" evidence="1">
    <location>
        <begin position="33"/>
        <end position="43"/>
    </location>
</feature>
<reference evidence="2 3" key="1">
    <citation type="journal article" date="2010" name="J. Bacteriol.">
        <title>The genetic basis of laboratory adaptation in Caulobacter crescentus.</title>
        <authorList>
            <person name="Marks M.E."/>
            <person name="Castro-Rojas C.M."/>
            <person name="Teiling C."/>
            <person name="Du L."/>
            <person name="Kapatral V."/>
            <person name="Walunas T.L."/>
            <person name="Crosson S."/>
        </authorList>
    </citation>
    <scope>NUCLEOTIDE SEQUENCE [LARGE SCALE GENOMIC DNA]</scope>
    <source>
        <strain evidence="3">NA1000 / CB15N</strain>
    </source>
</reference>
<dbReference type="KEGG" id="ccs:CCNA_01048"/>
<dbReference type="Proteomes" id="UP000001364">
    <property type="component" value="Chromosome"/>
</dbReference>
<dbReference type="GeneID" id="7329798"/>
<accession>A0A0H3C770</accession>
<proteinExistence type="predicted"/>
<dbReference type="EMBL" id="CP001340">
    <property type="protein sequence ID" value="ACL94513.1"/>
    <property type="molecule type" value="Genomic_DNA"/>
</dbReference>
<feature type="region of interest" description="Disordered" evidence="1">
    <location>
        <begin position="33"/>
        <end position="75"/>
    </location>
</feature>
<gene>
    <name evidence="2" type="ordered locus">CCNA_01048</name>
</gene>
<evidence type="ECO:0000313" key="2">
    <source>
        <dbReference type="EMBL" id="ACL94513.1"/>
    </source>
</evidence>
<dbReference type="RefSeq" id="YP_002516421.1">
    <property type="nucleotide sequence ID" value="NC_011916.1"/>
</dbReference>